<protein>
    <submittedName>
        <fullName evidence="2">Uncharacterized protein</fullName>
    </submittedName>
</protein>
<accession>A0ABS2CQK1</accession>
<name>A0ABS2CQK1_9MICO</name>
<evidence type="ECO:0000313" key="2">
    <source>
        <dbReference type="EMBL" id="MBM6402170.1"/>
    </source>
</evidence>
<feature type="region of interest" description="Disordered" evidence="1">
    <location>
        <begin position="354"/>
        <end position="377"/>
    </location>
</feature>
<comment type="caution">
    <text evidence="2">The sequence shown here is derived from an EMBL/GenBank/DDBJ whole genome shotgun (WGS) entry which is preliminary data.</text>
</comment>
<gene>
    <name evidence="2" type="ORF">JQN70_17375</name>
</gene>
<dbReference type="RefSeq" id="WP_204132635.1">
    <property type="nucleotide sequence ID" value="NZ_JAFDVD010000021.1"/>
</dbReference>
<keyword evidence="3" id="KW-1185">Reference proteome</keyword>
<dbReference type="Proteomes" id="UP001430172">
    <property type="component" value="Unassembled WGS sequence"/>
</dbReference>
<feature type="compositionally biased region" description="Polar residues" evidence="1">
    <location>
        <begin position="354"/>
        <end position="363"/>
    </location>
</feature>
<organism evidence="2 3">
    <name type="scientific">Phycicoccus sonneratiae</name>
    <dbReference type="NCBI Taxonomy" id="2807628"/>
    <lineage>
        <taxon>Bacteria</taxon>
        <taxon>Bacillati</taxon>
        <taxon>Actinomycetota</taxon>
        <taxon>Actinomycetes</taxon>
        <taxon>Micrococcales</taxon>
        <taxon>Intrasporangiaceae</taxon>
        <taxon>Phycicoccus</taxon>
    </lineage>
</organism>
<sequence>MRLRRSPVESQSLYAWFLHVGMLDALFDDAARSRIVRRARQKLMSGDADAYTRELEKWLAAHPVRALDVAVATKQCRPGVLVWCELPFHWSDVSSERRRSHQGEPDLRSSFHSGLDTADGTARVHGTFDPSRLTCSTANSELSGVRTQYMLAQVAGYSADDIELRPVAIGARLLSEVGGWVDRLDRPEGGQRIAPDEVEQFRGVDFARTPHHQDLRVMQQIPESEVKRQLARALGEPVVPKDRGGEQSDLWTARLRVAGRSYTAAFLLKGPAGGRLARPMTIGMLGKNGDQLQRLASTPAEVLVIQHCHEVRPEVVGMLRSLASDFRHVRHYMVLDGYETFAILHQKAAANEFTESPAGSVTESPRVATQGPKGRPH</sequence>
<dbReference type="EMBL" id="JAFDVD010000021">
    <property type="protein sequence ID" value="MBM6402170.1"/>
    <property type="molecule type" value="Genomic_DNA"/>
</dbReference>
<reference evidence="2" key="1">
    <citation type="submission" date="2021-02" db="EMBL/GenBank/DDBJ databases">
        <title>Phycicoccus sp. MQZ13P-5T, whole genome shotgun sequence.</title>
        <authorList>
            <person name="Tuo L."/>
        </authorList>
    </citation>
    <scope>NUCLEOTIDE SEQUENCE</scope>
    <source>
        <strain evidence="2">MQZ13P-5</strain>
    </source>
</reference>
<proteinExistence type="predicted"/>
<feature type="region of interest" description="Disordered" evidence="1">
    <location>
        <begin position="95"/>
        <end position="114"/>
    </location>
</feature>
<evidence type="ECO:0000313" key="3">
    <source>
        <dbReference type="Proteomes" id="UP001430172"/>
    </source>
</evidence>
<feature type="compositionally biased region" description="Basic and acidic residues" evidence="1">
    <location>
        <begin position="95"/>
        <end position="109"/>
    </location>
</feature>
<evidence type="ECO:0000256" key="1">
    <source>
        <dbReference type="SAM" id="MobiDB-lite"/>
    </source>
</evidence>